<dbReference type="AlphaFoldDB" id="A0A9X4N1V2"/>
<organism evidence="3 4">
    <name type="scientific">Profundicola chukchiensis</name>
    <dbReference type="NCBI Taxonomy" id="2961959"/>
    <lineage>
        <taxon>Bacteria</taxon>
        <taxon>Pseudomonadati</taxon>
        <taxon>Bacteroidota</taxon>
        <taxon>Flavobacteriia</taxon>
        <taxon>Flavobacteriales</taxon>
        <taxon>Weeksellaceae</taxon>
        <taxon>Profundicola</taxon>
    </lineage>
</organism>
<feature type="transmembrane region" description="Helical" evidence="1">
    <location>
        <begin position="7"/>
        <end position="28"/>
    </location>
</feature>
<protein>
    <recommendedName>
        <fullName evidence="2">DUF6843 domain-containing protein</fullName>
    </recommendedName>
</protein>
<keyword evidence="1" id="KW-0812">Transmembrane</keyword>
<evidence type="ECO:0000313" key="3">
    <source>
        <dbReference type="EMBL" id="MDG4945054.1"/>
    </source>
</evidence>
<keyword evidence="4" id="KW-1185">Reference proteome</keyword>
<proteinExistence type="predicted"/>
<evidence type="ECO:0000256" key="1">
    <source>
        <dbReference type="SAM" id="Phobius"/>
    </source>
</evidence>
<feature type="domain" description="DUF6843" evidence="2">
    <location>
        <begin position="32"/>
        <end position="93"/>
    </location>
</feature>
<dbReference type="Pfam" id="PF20862">
    <property type="entry name" value="DUF6843"/>
    <property type="match status" value="1"/>
</dbReference>
<evidence type="ECO:0000313" key="4">
    <source>
        <dbReference type="Proteomes" id="UP001152599"/>
    </source>
</evidence>
<reference evidence="3" key="1">
    <citation type="submission" date="2022-07" db="EMBL/GenBank/DDBJ databases">
        <title>Description and genome-wide analysis of Profundicola chukchiensis gen. nov., sp. nov., marine bacteria isolated from bottom sediments of the Chukchi Sea.</title>
        <authorList>
            <person name="Romanenko L."/>
            <person name="Otstavnykh N."/>
            <person name="Kurilenko V."/>
            <person name="Eremeev V."/>
            <person name="Velansky P."/>
            <person name="Mikhailov V."/>
            <person name="Isaeva M."/>
        </authorList>
    </citation>
    <scope>NUCLEOTIDE SEQUENCE</scope>
    <source>
        <strain evidence="3">KMM 9713</strain>
    </source>
</reference>
<dbReference type="Proteomes" id="UP001152599">
    <property type="component" value="Unassembled WGS sequence"/>
</dbReference>
<gene>
    <name evidence="3" type="ORF">NMK71_01380</name>
</gene>
<dbReference type="RefSeq" id="WP_304416512.1">
    <property type="nucleotide sequence ID" value="NZ_JANAIE010000002.1"/>
</dbReference>
<keyword evidence="1" id="KW-0472">Membrane</keyword>
<comment type="caution">
    <text evidence="3">The sequence shown here is derived from an EMBL/GenBank/DDBJ whole genome shotgun (WGS) entry which is preliminary data.</text>
</comment>
<evidence type="ECO:0000259" key="2">
    <source>
        <dbReference type="Pfam" id="PF20862"/>
    </source>
</evidence>
<keyword evidence="1" id="KW-1133">Transmembrane helix</keyword>
<accession>A0A9X4N1V2</accession>
<dbReference type="EMBL" id="JANCMU010000001">
    <property type="protein sequence ID" value="MDG4945054.1"/>
    <property type="molecule type" value="Genomic_DNA"/>
</dbReference>
<name>A0A9X4N1V2_9FLAO</name>
<dbReference type="InterPro" id="IPR049293">
    <property type="entry name" value="DUF6843"/>
</dbReference>
<sequence length="177" mass="20720">MKRFFKIIGLVLGSLLLLYVLWLVLSYWGNQGENEVFIVPNDFEGAVIVLFNEADGKAVKYDSEGNRVYEVPKSGVLKTQFKFQEGWRDIKYQKENGKQIKYLLPSDKVWKDTLNQKDIYAYSAGYANDYWFIIGKPKDSEYWAKIMSKKWEPYSETKTLKEGESTGKVRHNKLFDE</sequence>